<evidence type="ECO:0000256" key="1">
    <source>
        <dbReference type="ARBA" id="ARBA00004245"/>
    </source>
</evidence>
<feature type="region of interest" description="Disordered" evidence="5">
    <location>
        <begin position="771"/>
        <end position="800"/>
    </location>
</feature>
<dbReference type="GeneID" id="85497152"/>
<dbReference type="SUPFAM" id="SSF143575">
    <property type="entry name" value="GAS2 domain-like"/>
    <property type="match status" value="1"/>
</dbReference>
<feature type="domain" description="GAR" evidence="6">
    <location>
        <begin position="1331"/>
        <end position="1414"/>
    </location>
</feature>
<dbReference type="KEGG" id="ccac:CcaHIS019_0509100"/>
<dbReference type="GO" id="GO:0008017">
    <property type="term" value="F:microtubule binding"/>
    <property type="evidence" value="ECO:0007669"/>
    <property type="project" value="InterPro"/>
</dbReference>
<dbReference type="Gene3D" id="3.30.920.20">
    <property type="entry name" value="Gas2-like domain"/>
    <property type="match status" value="1"/>
</dbReference>
<comment type="subcellular location">
    <subcellularLocation>
        <location evidence="1">Cytoplasm</location>
        <location evidence="1">Cytoskeleton</location>
    </subcellularLocation>
</comment>
<keyword evidence="8" id="KW-1185">Reference proteome</keyword>
<sequence>MNGETDNTNPRPQDLSYADQQELLAFVEKRRWFEGKLESLKALAPVYPFVHPVLVPDPGSTAGYVRAGAESSKWRLPNKAQLAAWVNERNALVDEVERFDDGDMERMKEKTRQMTRVPLTQPSTDLVEVTLDLILLIDQLLAVLRNRGSILELTSLRLHWDDLRYEVRRETESVADEIDHVVAEAQAWLPGAATILRWEPRRRRSSAQLPPSPKIRLSSSEQSLPEDAVAPMTPPLGSTQIPRSPTRTPSPTKLPGSPSKPHNVPRSALHISILRSQLVGLQTRHRNLQYNLVKRSGAILDKMIDQAGCLKDLGGVDGPLEEDGQHAIPDALIDLQEELEARATDIGNKVTWCTSFEQQCRKGHDHFSRSARAGKAGSDFLVEIKSALSQVPTSSKHAALQQMFADASSALPPPLDAESLPMPSHPAFPAKDDHNEAVFAALNEARSDAEVDLDLGDKMLAYYGQLLRAREALQAQHARVQMLREHLQQAILQLEMGSDTAPRPTLGGVASNGGDHSEWLRNIASWTDEGDMATRAATDAHETTVLAVMQYRKALSSASMAVKPHLPQDGVPDDLGPLVDDDSHDLISLGKRCAELAKRMRSDADAVPLVLSIREANEEISNGLSSLRSDVIRAINLAAWSPCSPSSLPTTLNDDLSALQERASEFDRDMGRLRAMPFTLDAIPPLESTFKQTRDNMVEACHELDVFQRVSAQAKTVRDLQGEANRLVEQLEAAGNSLPEATSVASDAIVADLRGRVTEWNDSIIPRVGLVSGQEPSSSAWSPDDELRGSSGPLTPPLTPVDRVGERSMFMSTMPDLVALDKRVRSEVNHQSARVMASIARLSGVHDRLAYERWAAPVRSATQSLEAAKEQLQTTLSRLMDELGHLKDDNPTSRHEHAVESIRTGAEAIGKHASTVRMLVTKLNDVLGADASDGIDMRKAADVFSSADVAREAALGQITKAEKWQRQLEDVVAQSLLARSVTPVNVTSGDIPRTPDQVAKKVQSLSGGLDALDLEAIVHPSPAQLRATPKRRRLPNSSEAEQLAKAFTAIADTARSIARAQPYSPELKMLLDKVASQGFLVPDLKGLAKVSDAANVCDEAFSRLLDTVDAGAGREATRAAEGEAQAAFDTLQNLSLPLLGDSRVALERRRVSNTWRELRVVAEEDSVAGSSTAESSATASERRAKPRLPLNPAPRRTRTNSMFTNGTQDWGTPTPSRVLSDTTQARVRRSRPSLDNVPFTPKTMSRPRSSLPTSISMPSRTIPRAMTPTVPVPFKLSTSRSTSRLSRSTSSSANLASLAEAPTPTRPRARFGSEPPTSASATRKPKFKATREKSTLDAAVQNVLRELDLRVPIVPAGRLSPDEWKDESGRYWIGYGARARMCFCRILESKTVMVRVGGGWCELTRYLLSHFADEIEATDSSSGWNTSPVTVTSASLKRATSSLSSIGPGTPCRANLPAQSTTSPVAHATTPLPLRAASLSPEKSPGPGSPLVPFQFMRKASESPSVRDKERAALRRTLENGRAK</sequence>
<keyword evidence="4" id="KW-0175">Coiled coil</keyword>
<evidence type="ECO:0000256" key="3">
    <source>
        <dbReference type="ARBA" id="ARBA00023212"/>
    </source>
</evidence>
<name>A0AA48L7B5_9TREE</name>
<feature type="compositionally biased region" description="Low complexity" evidence="5">
    <location>
        <begin position="1170"/>
        <end position="1179"/>
    </location>
</feature>
<evidence type="ECO:0000313" key="7">
    <source>
        <dbReference type="EMBL" id="BEI93282.1"/>
    </source>
</evidence>
<dbReference type="EMBL" id="AP028216">
    <property type="protein sequence ID" value="BEI93282.1"/>
    <property type="molecule type" value="Genomic_DNA"/>
</dbReference>
<dbReference type="PROSITE" id="PS51460">
    <property type="entry name" value="GAR"/>
    <property type="match status" value="1"/>
</dbReference>
<feature type="compositionally biased region" description="Low complexity" evidence="5">
    <location>
        <begin position="242"/>
        <end position="251"/>
    </location>
</feature>
<keyword evidence="2" id="KW-0963">Cytoplasm</keyword>
<feature type="region of interest" description="Disordered" evidence="5">
    <location>
        <begin position="1442"/>
        <end position="1510"/>
    </location>
</feature>
<feature type="compositionally biased region" description="Polar residues" evidence="5">
    <location>
        <begin position="1242"/>
        <end position="1259"/>
    </location>
</feature>
<dbReference type="InterPro" id="IPR036534">
    <property type="entry name" value="GAR_dom_sf"/>
</dbReference>
<evidence type="ECO:0000313" key="8">
    <source>
        <dbReference type="Proteomes" id="UP001233271"/>
    </source>
</evidence>
<reference evidence="7" key="1">
    <citation type="journal article" date="2023" name="BMC Genomics">
        <title>Chromosome-level genome assemblies of Cutaneotrichosporon spp. (Trichosporonales, Basidiomycota) reveal imbalanced evolution between nucleotide sequences and chromosome synteny.</title>
        <authorList>
            <person name="Kobayashi Y."/>
            <person name="Kayamori A."/>
            <person name="Aoki K."/>
            <person name="Shiwa Y."/>
            <person name="Matsutani M."/>
            <person name="Fujita N."/>
            <person name="Sugita T."/>
            <person name="Iwasaki W."/>
            <person name="Tanaka N."/>
            <person name="Takashima M."/>
        </authorList>
    </citation>
    <scope>NUCLEOTIDE SEQUENCE</scope>
    <source>
        <strain evidence="7">HIS019</strain>
    </source>
</reference>
<dbReference type="GO" id="GO:0005856">
    <property type="term" value="C:cytoskeleton"/>
    <property type="evidence" value="ECO:0007669"/>
    <property type="project" value="UniProtKB-SubCell"/>
</dbReference>
<feature type="region of interest" description="Disordered" evidence="5">
    <location>
        <begin position="1164"/>
        <end position="1334"/>
    </location>
</feature>
<protein>
    <recommendedName>
        <fullName evidence="6">GAR domain-containing protein</fullName>
    </recommendedName>
</protein>
<evidence type="ECO:0000256" key="5">
    <source>
        <dbReference type="SAM" id="MobiDB-lite"/>
    </source>
</evidence>
<accession>A0AA48L7B5</accession>
<dbReference type="Pfam" id="PF02187">
    <property type="entry name" value="GAS2"/>
    <property type="match status" value="1"/>
</dbReference>
<dbReference type="RefSeq" id="XP_060458547.1">
    <property type="nucleotide sequence ID" value="XM_060602120.1"/>
</dbReference>
<dbReference type="InterPro" id="IPR003108">
    <property type="entry name" value="GAR_dom"/>
</dbReference>
<evidence type="ECO:0000256" key="2">
    <source>
        <dbReference type="ARBA" id="ARBA00022490"/>
    </source>
</evidence>
<evidence type="ECO:0000256" key="4">
    <source>
        <dbReference type="SAM" id="Coils"/>
    </source>
</evidence>
<feature type="compositionally biased region" description="Polar residues" evidence="5">
    <location>
        <begin position="1199"/>
        <end position="1225"/>
    </location>
</feature>
<dbReference type="Proteomes" id="UP001233271">
    <property type="component" value="Chromosome 5"/>
</dbReference>
<feature type="compositionally biased region" description="Basic and acidic residues" evidence="5">
    <location>
        <begin position="1499"/>
        <end position="1510"/>
    </location>
</feature>
<proteinExistence type="predicted"/>
<organism evidence="7 8">
    <name type="scientific">Cutaneotrichosporon cavernicola</name>
    <dbReference type="NCBI Taxonomy" id="279322"/>
    <lineage>
        <taxon>Eukaryota</taxon>
        <taxon>Fungi</taxon>
        <taxon>Dikarya</taxon>
        <taxon>Basidiomycota</taxon>
        <taxon>Agaricomycotina</taxon>
        <taxon>Tremellomycetes</taxon>
        <taxon>Trichosporonales</taxon>
        <taxon>Trichosporonaceae</taxon>
        <taxon>Cutaneotrichosporon</taxon>
    </lineage>
</organism>
<evidence type="ECO:0000259" key="6">
    <source>
        <dbReference type="PROSITE" id="PS51460"/>
    </source>
</evidence>
<keyword evidence="3" id="KW-0206">Cytoskeleton</keyword>
<feature type="region of interest" description="Disordered" evidence="5">
    <location>
        <begin position="202"/>
        <end position="265"/>
    </location>
</feature>
<feature type="compositionally biased region" description="Low complexity" evidence="5">
    <location>
        <begin position="1277"/>
        <end position="1299"/>
    </location>
</feature>
<gene>
    <name evidence="7" type="ORF">CcaverHIS019_0509100</name>
</gene>
<feature type="coiled-coil region" evidence="4">
    <location>
        <begin position="858"/>
        <end position="889"/>
    </location>
</feature>